<sequence>MIKCIVWDLDQTLWRGTLGEDEQVLLPEENRALLEHLDASGILQSIASRNDPDAAMEQLRKLGIDHYFLYPQLGFHSKALSIQTIAQKLNIGLDTIAFLDDNEFELREIGYFLPQVARYHAWSDRNSLMEAVGQGGTGTAESRNRRVFMQAQEKRDQEELKFSGTREEFLKDCDMRLTIREAREDDLARVCELVERSSQYKTFSQTVDPDFCRRYRASTQSKLWVAELEDRFGQYGIIGVCFLRSGDGNVWIDQFCISCRVGGRGIGVVFLQTVLDQCQGMGNPCFKAVCCFTPTKRNRPVVILLRTLGFRKSQSQDGQGGLEVALPVAHVACDWITIIVDKG</sequence>
<name>A0A926DTA7_9FIRM</name>
<dbReference type="EMBL" id="JACRSQ010000035">
    <property type="protein sequence ID" value="MBC8544898.1"/>
    <property type="molecule type" value="Genomic_DNA"/>
</dbReference>
<evidence type="ECO:0000313" key="3">
    <source>
        <dbReference type="Proteomes" id="UP000657006"/>
    </source>
</evidence>
<dbReference type="Gene3D" id="3.40.630.30">
    <property type="match status" value="1"/>
</dbReference>
<proteinExistence type="predicted"/>
<gene>
    <name evidence="2" type="ORF">H8730_15230</name>
</gene>
<comment type="caution">
    <text evidence="2">The sequence shown here is derived from an EMBL/GenBank/DDBJ whole genome shotgun (WGS) entry which is preliminary data.</text>
</comment>
<dbReference type="InterPro" id="IPR010037">
    <property type="entry name" value="FkbH_domain"/>
</dbReference>
<keyword evidence="3" id="KW-1185">Reference proteome</keyword>
<dbReference type="NCBIfam" id="TIGR01681">
    <property type="entry name" value="HAD-SF-IIIC"/>
    <property type="match status" value="1"/>
</dbReference>
<dbReference type="SUPFAM" id="SSF56784">
    <property type="entry name" value="HAD-like"/>
    <property type="match status" value="1"/>
</dbReference>
<accession>A0A926DTA7</accession>
<dbReference type="Proteomes" id="UP000657006">
    <property type="component" value="Unassembled WGS sequence"/>
</dbReference>
<dbReference type="GO" id="GO:0016747">
    <property type="term" value="F:acyltransferase activity, transferring groups other than amino-acyl groups"/>
    <property type="evidence" value="ECO:0007669"/>
    <property type="project" value="InterPro"/>
</dbReference>
<dbReference type="Gene3D" id="3.40.50.1000">
    <property type="entry name" value="HAD superfamily/HAD-like"/>
    <property type="match status" value="1"/>
</dbReference>
<reference evidence="2" key="1">
    <citation type="submission" date="2020-08" db="EMBL/GenBank/DDBJ databases">
        <title>Genome public.</title>
        <authorList>
            <person name="Liu C."/>
            <person name="Sun Q."/>
        </authorList>
    </citation>
    <scope>NUCLEOTIDE SEQUENCE</scope>
    <source>
        <strain evidence="2">NSJ-32</strain>
    </source>
</reference>
<protein>
    <submittedName>
        <fullName evidence="2">HAD-IIIC family phosphatase</fullName>
    </submittedName>
</protein>
<dbReference type="NCBIfam" id="TIGR01686">
    <property type="entry name" value="FkbH"/>
    <property type="match status" value="1"/>
</dbReference>
<dbReference type="SUPFAM" id="SSF55729">
    <property type="entry name" value="Acyl-CoA N-acyltransferases (Nat)"/>
    <property type="match status" value="1"/>
</dbReference>
<dbReference type="InterPro" id="IPR000182">
    <property type="entry name" value="GNAT_dom"/>
</dbReference>
<organism evidence="2 3">
    <name type="scientific">Bianquea renquensis</name>
    <dbReference type="NCBI Taxonomy" id="2763661"/>
    <lineage>
        <taxon>Bacteria</taxon>
        <taxon>Bacillati</taxon>
        <taxon>Bacillota</taxon>
        <taxon>Clostridia</taxon>
        <taxon>Eubacteriales</taxon>
        <taxon>Bianqueaceae</taxon>
        <taxon>Bianquea</taxon>
    </lineage>
</organism>
<dbReference type="AlphaFoldDB" id="A0A926DTA7"/>
<dbReference type="RefSeq" id="WP_177717687.1">
    <property type="nucleotide sequence ID" value="NZ_JACRSQ010000035.1"/>
</dbReference>
<dbReference type="InterPro" id="IPR016181">
    <property type="entry name" value="Acyl_CoA_acyltransferase"/>
</dbReference>
<dbReference type="InterPro" id="IPR036412">
    <property type="entry name" value="HAD-like_sf"/>
</dbReference>
<dbReference type="InterPro" id="IPR023214">
    <property type="entry name" value="HAD_sf"/>
</dbReference>
<dbReference type="PROSITE" id="PS51186">
    <property type="entry name" value="GNAT"/>
    <property type="match status" value="1"/>
</dbReference>
<feature type="domain" description="N-acetyltransferase" evidence="1">
    <location>
        <begin position="177"/>
        <end position="329"/>
    </location>
</feature>
<dbReference type="InterPro" id="IPR010033">
    <property type="entry name" value="HAD_SF_ppase_IIIC"/>
</dbReference>
<evidence type="ECO:0000259" key="1">
    <source>
        <dbReference type="PROSITE" id="PS51186"/>
    </source>
</evidence>
<evidence type="ECO:0000313" key="2">
    <source>
        <dbReference type="EMBL" id="MBC8544898.1"/>
    </source>
</evidence>